<reference evidence="2" key="1">
    <citation type="submission" date="2020-10" db="EMBL/GenBank/DDBJ databases">
        <authorList>
            <person name="Lu T."/>
            <person name="Wang Q."/>
            <person name="Han X."/>
        </authorList>
    </citation>
    <scope>NUCLEOTIDE SEQUENCE</scope>
    <source>
        <strain evidence="2">WQ 366</strain>
    </source>
</reference>
<proteinExistence type="predicted"/>
<organism evidence="2 3">
    <name type="scientific">Sphingobacterium bovistauri</name>
    <dbReference type="NCBI Taxonomy" id="2781959"/>
    <lineage>
        <taxon>Bacteria</taxon>
        <taxon>Pseudomonadati</taxon>
        <taxon>Bacteroidota</taxon>
        <taxon>Sphingobacteriia</taxon>
        <taxon>Sphingobacteriales</taxon>
        <taxon>Sphingobacteriaceae</taxon>
        <taxon>Sphingobacterium</taxon>
    </lineage>
</organism>
<protein>
    <recommendedName>
        <fullName evidence="4">Lipoprotein</fullName>
    </recommendedName>
</protein>
<keyword evidence="1" id="KW-0732">Signal</keyword>
<keyword evidence="3" id="KW-1185">Reference proteome</keyword>
<dbReference type="Proteomes" id="UP001165302">
    <property type="component" value="Unassembled WGS sequence"/>
</dbReference>
<comment type="caution">
    <text evidence="2">The sequence shown here is derived from an EMBL/GenBank/DDBJ whole genome shotgun (WGS) entry which is preliminary data.</text>
</comment>
<sequence length="124" mass="13720">MKKIYTLSILLLLLTVNSCKSTNHVSDVAAFSYMPYATMSIVCDGIDYGMGAGGVSTDVTLNPGKYWVTWADAGTGKVYKSKNQILIPENITSDFTILHVYQDDTVEIEFSNNWPSPKADKKKQ</sequence>
<name>A0ABS7Z8F1_9SPHI</name>
<evidence type="ECO:0008006" key="4">
    <source>
        <dbReference type="Google" id="ProtNLM"/>
    </source>
</evidence>
<gene>
    <name evidence="2" type="ORF">IPZ78_08695</name>
</gene>
<evidence type="ECO:0000313" key="3">
    <source>
        <dbReference type="Proteomes" id="UP001165302"/>
    </source>
</evidence>
<dbReference type="RefSeq" id="WP_225552758.1">
    <property type="nucleotide sequence ID" value="NZ_JADEYP010000013.1"/>
</dbReference>
<feature type="signal peptide" evidence="1">
    <location>
        <begin position="1"/>
        <end position="21"/>
    </location>
</feature>
<feature type="chain" id="PRO_5047370190" description="Lipoprotein" evidence="1">
    <location>
        <begin position="22"/>
        <end position="124"/>
    </location>
</feature>
<evidence type="ECO:0000256" key="1">
    <source>
        <dbReference type="SAM" id="SignalP"/>
    </source>
</evidence>
<dbReference type="EMBL" id="JADEYP010000013">
    <property type="protein sequence ID" value="MCA5005229.1"/>
    <property type="molecule type" value="Genomic_DNA"/>
</dbReference>
<accession>A0ABS7Z8F1</accession>
<evidence type="ECO:0000313" key="2">
    <source>
        <dbReference type="EMBL" id="MCA5005229.1"/>
    </source>
</evidence>